<evidence type="ECO:0000313" key="2">
    <source>
        <dbReference type="EMBL" id="MFC5024347.1"/>
    </source>
</evidence>
<feature type="chain" id="PRO_5046124508" description="Ig-like domain-containing protein" evidence="1">
    <location>
        <begin position="28"/>
        <end position="167"/>
    </location>
</feature>
<proteinExistence type="predicted"/>
<dbReference type="RefSeq" id="WP_345686502.1">
    <property type="nucleotide sequence ID" value="NZ_BAABIT010000001.1"/>
</dbReference>
<gene>
    <name evidence="2" type="ORF">ACFPM3_19655</name>
</gene>
<accession>A0ABV9XGI4</accession>
<dbReference type="Proteomes" id="UP001595829">
    <property type="component" value="Unassembled WGS sequence"/>
</dbReference>
<evidence type="ECO:0008006" key="4">
    <source>
        <dbReference type="Google" id="ProtNLM"/>
    </source>
</evidence>
<feature type="signal peptide" evidence="1">
    <location>
        <begin position="1"/>
        <end position="27"/>
    </location>
</feature>
<protein>
    <recommendedName>
        <fullName evidence="4">Ig-like domain-containing protein</fullName>
    </recommendedName>
</protein>
<evidence type="ECO:0000256" key="1">
    <source>
        <dbReference type="SAM" id="SignalP"/>
    </source>
</evidence>
<comment type="caution">
    <text evidence="2">The sequence shown here is derived from an EMBL/GenBank/DDBJ whole genome shotgun (WGS) entry which is preliminary data.</text>
</comment>
<keyword evidence="3" id="KW-1185">Reference proteome</keyword>
<evidence type="ECO:0000313" key="3">
    <source>
        <dbReference type="Proteomes" id="UP001595829"/>
    </source>
</evidence>
<keyword evidence="1" id="KW-0732">Signal</keyword>
<reference evidence="3" key="1">
    <citation type="journal article" date="2019" name="Int. J. Syst. Evol. Microbiol.">
        <title>The Global Catalogue of Microorganisms (GCM) 10K type strain sequencing project: providing services to taxonomists for standard genome sequencing and annotation.</title>
        <authorList>
            <consortium name="The Broad Institute Genomics Platform"/>
            <consortium name="The Broad Institute Genome Sequencing Center for Infectious Disease"/>
            <person name="Wu L."/>
            <person name="Ma J."/>
        </authorList>
    </citation>
    <scope>NUCLEOTIDE SEQUENCE [LARGE SCALE GENOMIC DNA]</scope>
    <source>
        <strain evidence="3">CGMCC 4.1648</strain>
    </source>
</reference>
<organism evidence="2 3">
    <name type="scientific">Streptomyces coeruleoprunus</name>
    <dbReference type="NCBI Taxonomy" id="285563"/>
    <lineage>
        <taxon>Bacteria</taxon>
        <taxon>Bacillati</taxon>
        <taxon>Actinomycetota</taxon>
        <taxon>Actinomycetes</taxon>
        <taxon>Kitasatosporales</taxon>
        <taxon>Streptomycetaceae</taxon>
        <taxon>Streptomyces</taxon>
    </lineage>
</organism>
<name>A0ABV9XGI4_9ACTN</name>
<dbReference type="EMBL" id="JBHSJD010000014">
    <property type="protein sequence ID" value="MFC5024347.1"/>
    <property type="molecule type" value="Genomic_DNA"/>
</dbReference>
<sequence length="167" mass="16968">MRHIAKLAGIAGLVVTTAVVPSTAAAAAGPLADQKVDGVIAVSGNTCTWTNAATSANPPSTLTVDRTTINKPGGNLTCDGGITAALNNNPVFTFNDTTGTAVADAIDITGQQSFVSCRYKATNITWDRDGTSRKYVNRAFTATKTSGSFLCPGSVTTAAGGATVLFH</sequence>